<protein>
    <submittedName>
        <fullName evidence="1">Uncharacterized protein</fullName>
    </submittedName>
</protein>
<name>A0ACD0NKL1_9BASI</name>
<gene>
    <name evidence="1" type="ORF">IE53DRAFT_39715</name>
</gene>
<proteinExistence type="predicted"/>
<organism evidence="1 2">
    <name type="scientific">Violaceomyces palustris</name>
    <dbReference type="NCBI Taxonomy" id="1673888"/>
    <lineage>
        <taxon>Eukaryota</taxon>
        <taxon>Fungi</taxon>
        <taxon>Dikarya</taxon>
        <taxon>Basidiomycota</taxon>
        <taxon>Ustilaginomycotina</taxon>
        <taxon>Ustilaginomycetes</taxon>
        <taxon>Violaceomycetales</taxon>
        <taxon>Violaceomycetaceae</taxon>
        <taxon>Violaceomyces</taxon>
    </lineage>
</organism>
<evidence type="ECO:0000313" key="2">
    <source>
        <dbReference type="Proteomes" id="UP000245626"/>
    </source>
</evidence>
<evidence type="ECO:0000313" key="1">
    <source>
        <dbReference type="EMBL" id="PWN46448.1"/>
    </source>
</evidence>
<dbReference type="Proteomes" id="UP000245626">
    <property type="component" value="Unassembled WGS sequence"/>
</dbReference>
<reference evidence="1 2" key="1">
    <citation type="journal article" date="2018" name="Mol. Biol. Evol.">
        <title>Broad Genomic Sampling Reveals a Smut Pathogenic Ancestry of the Fungal Clade Ustilaginomycotina.</title>
        <authorList>
            <person name="Kijpornyongpan T."/>
            <person name="Mondo S.J."/>
            <person name="Barry K."/>
            <person name="Sandor L."/>
            <person name="Lee J."/>
            <person name="Lipzen A."/>
            <person name="Pangilinan J."/>
            <person name="LaButti K."/>
            <person name="Hainaut M."/>
            <person name="Henrissat B."/>
            <person name="Grigoriev I.V."/>
            <person name="Spatafora J.W."/>
            <person name="Aime M.C."/>
        </authorList>
    </citation>
    <scope>NUCLEOTIDE SEQUENCE [LARGE SCALE GENOMIC DNA]</scope>
    <source>
        <strain evidence="1 2">SA 807</strain>
    </source>
</reference>
<keyword evidence="2" id="KW-1185">Reference proteome</keyword>
<accession>A0ACD0NKL1</accession>
<sequence length="122" mass="13336">MSRTLLCCDCIEIASLLSPSLSLPSPLLSLALRTFLCLCLSPSLPPPPPPPPPPPTKPRDNPKDTNSNLPPSQTQLRTSFKMVFYKEGDVIEYRPFGGDVKVGKIDKIETKTGGHVSPFPFF</sequence>
<dbReference type="EMBL" id="KZ821083">
    <property type="protein sequence ID" value="PWN46448.1"/>
    <property type="molecule type" value="Genomic_DNA"/>
</dbReference>